<dbReference type="InterPro" id="IPR016880">
    <property type="entry name" value="ABC_oligopep_solut-bd_myco_prd"/>
</dbReference>
<keyword evidence="4" id="KW-1185">Reference proteome</keyword>
<dbReference type="PIRSF" id="PIRSF028335">
    <property type="entry name" value="ABC_oligopep_OppA_prd"/>
    <property type="match status" value="1"/>
</dbReference>
<gene>
    <name evidence="3" type="ORF">WG616_00055</name>
</gene>
<dbReference type="InterPro" id="IPR000914">
    <property type="entry name" value="SBP_5_dom"/>
</dbReference>
<dbReference type="PROSITE" id="PS51257">
    <property type="entry name" value="PROKAR_LIPOPROTEIN"/>
    <property type="match status" value="1"/>
</dbReference>
<dbReference type="RefSeq" id="WP_205499504.1">
    <property type="nucleotide sequence ID" value="NZ_CP148066.1"/>
</dbReference>
<reference evidence="3" key="1">
    <citation type="submission" date="2024-03" db="EMBL/GenBank/DDBJ databases">
        <title>Complete genome sequence of Mycoplasma gypis type strain B1/T1.</title>
        <authorList>
            <person name="Spergser J."/>
        </authorList>
    </citation>
    <scope>NUCLEOTIDE SEQUENCE [LARGE SCALE GENOMIC DNA]</scope>
    <source>
        <strain evidence="3">B1/T1</strain>
    </source>
</reference>
<evidence type="ECO:0000256" key="1">
    <source>
        <dbReference type="SAM" id="SignalP"/>
    </source>
</evidence>
<evidence type="ECO:0000313" key="4">
    <source>
        <dbReference type="Proteomes" id="UP001460679"/>
    </source>
</evidence>
<dbReference type="Pfam" id="PF00496">
    <property type="entry name" value="SBP_bac_5"/>
    <property type="match status" value="1"/>
</dbReference>
<sequence>MNKKRFWNLLLLSPIVSLVAAVPFIAAACGHDGDKGEISRSYDLGLTSEPINNLNYVRYKSLDKILPSLVDAFVKEGPSKELKASAVHTNKFSMSVMKQTNTEEPSSNFDDTYKLIKEKLRAEEGYGEVSSGFWPLDEYQTLGALGRPSIGSDVTKSASIYAFRNPKNTNNYMAITGFVNEKTNQWSNGDYISAQDLRDYLEYVLDLNTGSQKLNNVEKFGIRGIQEFLDAQRDYAKKFNKNYKNPWGRRSYVDSEWVTENGKPRKLQNYDEYSWDSQVYDANNKPLDTKEVEAIKNAALKFGFYTGQVFLDFTNAEVSEFKKLPENFGINWLGNEEGVVESVSTGIVTEQWQKFSKEIEKSTQKVNSLLSGNVTEDVKEFLNRVKSLISSSRSYDKLNYLNELLNKFETKQKSSSSKDLKNFISEEENKFRSKEFLNLEQTVYSKQTKYKLGRNRQRIPYHPIEKNNIIDKYYKVNLVKNPFVNPYQFFKDQVEGEIKTLAYDENSFTMIFDENKTPNLIFLLNHVFPGLFPVNRQYIETVAGGIDKYGSDPKKFLTTGPFVIADNDIVLGPQGHITLTKNKDYYDAENTISNTIKILFSTDKTINATLFEDGFVSQAYIPANKINGYWSNKEYKEYLNKNNGYGTIAFGFNLDNETNAQSWLQDQDLRNAIYYAIDREKVLKSVGWDFSFPVNTWTAFGSYKTYDGKNIELFFDGKKTKAKNGKEFDIQNYDYFVHLSKSYKFEKTNRRDITFDPETAQFYIERFKQKHPDVKQINLTFLNNSTDEQKKAGQYLREILRRYSDGFINVEIKSLPENTFASFIEEGKYDIIYQNYDRFGGNSPSDYVQVFFKPDEIDSLSQRTIAFKNNPTGSFTYADYISNYVLEALQQQNPQATKEYFIAPYQDVINKLIEKVAKENNEDLQKLIDSNSSSEKSDFVKKYTDTIFNEIPAQNLEGKNPYTKLFVEHQIEYYLTNNVNIKVSRRNKLFNIYVRQMFSNVEIEQMTASVVERMFAEKGIETDKKHLYWEKFIDLSYQKPEEGISEYSSRLDAFFSGNFTNEDLKNGWHSEEQIFDFIALLEKVIRDAAPVISLMEVDTNWEITKVGGVSSLFRFNLQYAYDMTRPPKSDLPRKREG</sequence>
<dbReference type="EMBL" id="CP148066">
    <property type="protein sequence ID" value="WXL28415.1"/>
    <property type="molecule type" value="Genomic_DNA"/>
</dbReference>
<dbReference type="Gene3D" id="3.40.190.10">
    <property type="entry name" value="Periplasmic binding protein-like II"/>
    <property type="match status" value="1"/>
</dbReference>
<name>A0ABZ2RS02_9BACT</name>
<feature type="domain" description="Solute-binding protein family 5" evidence="2">
    <location>
        <begin position="494"/>
        <end position="854"/>
    </location>
</feature>
<evidence type="ECO:0000259" key="2">
    <source>
        <dbReference type="Pfam" id="PF00496"/>
    </source>
</evidence>
<protein>
    <submittedName>
        <fullName evidence="3">ABC transporter substrate-binding protein</fullName>
    </submittedName>
</protein>
<keyword evidence="1" id="KW-0732">Signal</keyword>
<accession>A0ABZ2RS02</accession>
<dbReference type="SUPFAM" id="SSF53850">
    <property type="entry name" value="Periplasmic binding protein-like II"/>
    <property type="match status" value="1"/>
</dbReference>
<dbReference type="Proteomes" id="UP001460679">
    <property type="component" value="Chromosome"/>
</dbReference>
<proteinExistence type="predicted"/>
<feature type="signal peptide" evidence="1">
    <location>
        <begin position="1"/>
        <end position="28"/>
    </location>
</feature>
<feature type="chain" id="PRO_5045388745" evidence="1">
    <location>
        <begin position="29"/>
        <end position="1137"/>
    </location>
</feature>
<evidence type="ECO:0000313" key="3">
    <source>
        <dbReference type="EMBL" id="WXL28415.1"/>
    </source>
</evidence>
<organism evidence="3 4">
    <name type="scientific">[Mycoplasma] gypis</name>
    <dbReference type="NCBI Taxonomy" id="92404"/>
    <lineage>
        <taxon>Bacteria</taxon>
        <taxon>Bacillati</taxon>
        <taxon>Mycoplasmatota</taxon>
        <taxon>Mycoplasmoidales</taxon>
        <taxon>Metamycoplasmataceae</taxon>
        <taxon>Metamycoplasma</taxon>
    </lineage>
</organism>
<dbReference type="Gene3D" id="3.10.105.10">
    <property type="entry name" value="Dipeptide-binding Protein, Domain 3"/>
    <property type="match status" value="1"/>
</dbReference>